<sequence>MTNSNVIALYFNKNHVIGYKKYHCCATACEVTTFVRLSCLILTTSSLRYTQECSGEYLLKTIKKAHKYKKNETLNARTCPQSINHLKN</sequence>
<comment type="caution">
    <text evidence="1">The sequence shown here is derived from an EMBL/GenBank/DDBJ whole genome shotgun (WGS) entry which is preliminary data.</text>
</comment>
<proteinExistence type="predicted"/>
<organism evidence="1 2">
    <name type="scientific">Psychrobacter aestuarii</name>
    <dbReference type="NCBI Taxonomy" id="556327"/>
    <lineage>
        <taxon>Bacteria</taxon>
        <taxon>Pseudomonadati</taxon>
        <taxon>Pseudomonadota</taxon>
        <taxon>Gammaproteobacteria</taxon>
        <taxon>Moraxellales</taxon>
        <taxon>Moraxellaceae</taxon>
        <taxon>Psychrobacter</taxon>
    </lineage>
</organism>
<evidence type="ECO:0000313" key="2">
    <source>
        <dbReference type="Proteomes" id="UP001501787"/>
    </source>
</evidence>
<dbReference type="EMBL" id="BAAAFR010000001">
    <property type="protein sequence ID" value="GAA0311070.1"/>
    <property type="molecule type" value="Genomic_DNA"/>
</dbReference>
<evidence type="ECO:0000313" key="1">
    <source>
        <dbReference type="EMBL" id="GAA0311070.1"/>
    </source>
</evidence>
<gene>
    <name evidence="1" type="ORF">GCM10009129_05500</name>
</gene>
<name>A0ABP3FBY5_9GAMM</name>
<dbReference type="Proteomes" id="UP001501787">
    <property type="component" value="Unassembled WGS sequence"/>
</dbReference>
<accession>A0ABP3FBY5</accession>
<reference evidence="2" key="1">
    <citation type="journal article" date="2019" name="Int. J. Syst. Evol. Microbiol.">
        <title>The Global Catalogue of Microorganisms (GCM) 10K type strain sequencing project: providing services to taxonomists for standard genome sequencing and annotation.</title>
        <authorList>
            <consortium name="The Broad Institute Genomics Platform"/>
            <consortium name="The Broad Institute Genome Sequencing Center for Infectious Disease"/>
            <person name="Wu L."/>
            <person name="Ma J."/>
        </authorList>
    </citation>
    <scope>NUCLEOTIDE SEQUENCE [LARGE SCALE GENOMIC DNA]</scope>
    <source>
        <strain evidence="2">JCM 16343</strain>
    </source>
</reference>
<protein>
    <submittedName>
        <fullName evidence="1">Uncharacterized protein</fullName>
    </submittedName>
</protein>
<keyword evidence="2" id="KW-1185">Reference proteome</keyword>